<dbReference type="InterPro" id="IPR004811">
    <property type="entry name" value="RelA/Spo_fam"/>
</dbReference>
<dbReference type="FunFam" id="1.10.3210.10:FF:000001">
    <property type="entry name" value="GTP pyrophosphokinase RelA"/>
    <property type="match status" value="1"/>
</dbReference>
<comment type="caution">
    <text evidence="9">The sequence shown here is derived from an EMBL/GenBank/DDBJ whole genome shotgun (WGS) entry which is preliminary data.</text>
</comment>
<dbReference type="Gene3D" id="1.10.3210.10">
    <property type="entry name" value="Hypothetical protein af1432"/>
    <property type="match status" value="1"/>
</dbReference>
<protein>
    <recommendedName>
        <fullName evidence="3">guanosine-3',5'-bis(diphosphate) 3'-diphosphatase</fullName>
        <ecNumber evidence="3">3.1.7.2</ecNumber>
    </recommendedName>
</protein>
<dbReference type="GO" id="GO:0042594">
    <property type="term" value="P:response to starvation"/>
    <property type="evidence" value="ECO:0007669"/>
    <property type="project" value="TreeGrafter"/>
</dbReference>
<dbReference type="CDD" id="cd01668">
    <property type="entry name" value="TGS_RSH"/>
    <property type="match status" value="1"/>
</dbReference>
<dbReference type="CDD" id="cd05399">
    <property type="entry name" value="NT_Rel-Spo_like"/>
    <property type="match status" value="1"/>
</dbReference>
<dbReference type="InterPro" id="IPR003607">
    <property type="entry name" value="HD/PDEase_dom"/>
</dbReference>
<dbReference type="RefSeq" id="WP_036511824.1">
    <property type="nucleotide sequence ID" value="NZ_AONB01000013.1"/>
</dbReference>
<dbReference type="InterPro" id="IPR012675">
    <property type="entry name" value="Beta-grasp_dom_sf"/>
</dbReference>
<keyword evidence="1 9" id="KW-0378">Hydrolase</keyword>
<evidence type="ECO:0000256" key="5">
    <source>
        <dbReference type="RuleBase" id="RU003847"/>
    </source>
</evidence>
<dbReference type="Pfam" id="PF02824">
    <property type="entry name" value="TGS"/>
    <property type="match status" value="1"/>
</dbReference>
<dbReference type="OrthoDB" id="9805041at2"/>
<dbReference type="SMART" id="SM00954">
    <property type="entry name" value="RelA_SpoT"/>
    <property type="match status" value="1"/>
</dbReference>
<dbReference type="Pfam" id="PF19296">
    <property type="entry name" value="RelA_AH_RIS"/>
    <property type="match status" value="1"/>
</dbReference>
<dbReference type="FunFam" id="3.10.20.30:FF:000002">
    <property type="entry name" value="GTP pyrophosphokinase (RelA/SpoT)"/>
    <property type="match status" value="1"/>
</dbReference>
<dbReference type="GO" id="GO:0015949">
    <property type="term" value="P:nucleobase-containing small molecule interconversion"/>
    <property type="evidence" value="ECO:0007669"/>
    <property type="project" value="UniProtKB-ARBA"/>
</dbReference>
<reference evidence="9 10" key="2">
    <citation type="journal article" date="2015" name="Syst. Appl. Microbiol.">
        <title>Nitrincola nitratireducens sp. nov. isolated from a haloalkaline crater lake.</title>
        <authorList>
            <person name="Singh A."/>
            <person name="Vaidya B."/>
            <person name="Tanuku N.R."/>
            <person name="Pinnaka A.K."/>
        </authorList>
    </citation>
    <scope>NUCLEOTIDE SEQUENCE [LARGE SCALE GENOMIC DNA]</scope>
    <source>
        <strain evidence="9 10">AK23</strain>
    </source>
</reference>
<reference evidence="10" key="1">
    <citation type="submission" date="2012-11" db="EMBL/GenBank/DDBJ databases">
        <authorList>
            <person name="Singh A."/>
            <person name="Pinnaka A.K."/>
            <person name="Vaidya B."/>
        </authorList>
    </citation>
    <scope>NUCLEOTIDE SEQUENCE [LARGE SCALE GENOMIC DNA]</scope>
    <source>
        <strain evidence="10">AK23</strain>
    </source>
</reference>
<gene>
    <name evidence="9" type="primary">spoT</name>
    <name evidence="9" type="ORF">D791_02550</name>
</gene>
<evidence type="ECO:0000256" key="2">
    <source>
        <dbReference type="ARBA" id="ARBA00024329"/>
    </source>
</evidence>
<dbReference type="GO" id="GO:0008728">
    <property type="term" value="F:GTP diphosphokinase activity"/>
    <property type="evidence" value="ECO:0007669"/>
    <property type="project" value="TreeGrafter"/>
</dbReference>
<dbReference type="InterPro" id="IPR045865">
    <property type="entry name" value="ACT-like_dom_sf"/>
</dbReference>
<feature type="domain" description="HD" evidence="7">
    <location>
        <begin position="45"/>
        <end position="144"/>
    </location>
</feature>
<dbReference type="CDD" id="cd00077">
    <property type="entry name" value="HDc"/>
    <property type="match status" value="1"/>
</dbReference>
<dbReference type="InterPro" id="IPR002912">
    <property type="entry name" value="ACT_dom"/>
</dbReference>
<dbReference type="InterPro" id="IPR006674">
    <property type="entry name" value="HD_domain"/>
</dbReference>
<dbReference type="SMART" id="SM00471">
    <property type="entry name" value="HDc"/>
    <property type="match status" value="1"/>
</dbReference>
<dbReference type="Pfam" id="PF13291">
    <property type="entry name" value="ACT_4"/>
    <property type="match status" value="1"/>
</dbReference>
<dbReference type="PATRIC" id="fig|1229521.3.peg.2580"/>
<evidence type="ECO:0000256" key="3">
    <source>
        <dbReference type="ARBA" id="ARBA00024387"/>
    </source>
</evidence>
<dbReference type="PANTHER" id="PTHR21262:SF36">
    <property type="entry name" value="BIFUNCTIONAL (P)PPGPP SYNTHASE_HYDROLASE SPOT"/>
    <property type="match status" value="1"/>
</dbReference>
<sequence>MPNIDDLSQRLTDYLDTDQIKQVRRAYFYAEQAHDGQRRKSGEPYVTHPLAVASILAGMHMDHQSLMSAMLHDVIEDTEISYEGISEQFGGAVADIVDGVSKLTHLEVETRAEAQAENFQKMVLAMAEDIRVIIVKLADRLHNMRTLGAMPPVKQRRIARETLDIYSPVAARLGMRDVQVELEDLAFQAYHPMRSRHIRRAVVKARGQRKDIISQVEKAIQARLQLEGLKGTVSGREKHLYSIYRKMKTQRKTFVDIMDVFAFRIVTDTVDDCYRILGAVHNLYKPVPGRFKDYIAIPKANGYQSLHTDLFGARDITIEVQIRTREMDAVASQGIAEHSHYKMYGDSASAVGSYNRARKWVQGLLEMQQRAGDSMEFIDHVKKDLFPDEVYVFTPKGRILELPRGATPVDFAYAVHTDIGNSCVSCRINRRLAPLSQTLESGQTVEIVTTPRAQPNMAWLNFVVTGKARASIRHFLKNQQRHESVELGRRLLNQFLSNYGSNVDKIDPQKLDELLREAQLNSLQDLFEEIGMGHRMAYVVARRLRPDVQSDENAEIQPDPKSRPIAIKGAEGMVLQYAKCCQPIPGDNIVGHISTGKGLVVHRTDCGNIGALRDDPEKCIYLEWSQTTNEEYAVTLVLEVESQRGIIANLASAVSAADANILKIDSGEKEGQMCSVQLVLAVTNRVHLARIIRNLRRLRSVFRITRP</sequence>
<proteinExistence type="inferred from homology"/>
<comment type="pathway">
    <text evidence="2">Purine metabolism; ppGpp biosynthesis; ppGpp from GDP: step 1/1.</text>
</comment>
<accession>W9VIS3</accession>
<dbReference type="GO" id="GO:0015970">
    <property type="term" value="P:guanosine tetraphosphate biosynthetic process"/>
    <property type="evidence" value="ECO:0007669"/>
    <property type="project" value="UniProtKB-UniPathway"/>
</dbReference>
<dbReference type="EC" id="3.1.7.2" evidence="3"/>
<dbReference type="InterPro" id="IPR043519">
    <property type="entry name" value="NT_sf"/>
</dbReference>
<dbReference type="InterPro" id="IPR012676">
    <property type="entry name" value="TGS-like"/>
</dbReference>
<dbReference type="SUPFAM" id="SSF109604">
    <property type="entry name" value="HD-domain/PDEase-like"/>
    <property type="match status" value="1"/>
</dbReference>
<comment type="similarity">
    <text evidence="5">Belongs to the relA/spoT family.</text>
</comment>
<dbReference type="InterPro" id="IPR007685">
    <property type="entry name" value="RelA_SpoT"/>
</dbReference>
<dbReference type="FunFam" id="3.30.460.10:FF:000001">
    <property type="entry name" value="GTP pyrophosphokinase RelA"/>
    <property type="match status" value="1"/>
</dbReference>
<comment type="function">
    <text evidence="5">In eubacteria ppGpp (guanosine 3'-diphosphate 5'-diphosphate) is a mediator of the stringent response that coordinates a variety of cellular activities in response to changes in nutritional abundance.</text>
</comment>
<dbReference type="AlphaFoldDB" id="W9VIS3"/>
<dbReference type="PROSITE" id="PS51671">
    <property type="entry name" value="ACT"/>
    <property type="match status" value="1"/>
</dbReference>
<evidence type="ECO:0000259" key="6">
    <source>
        <dbReference type="PROSITE" id="PS51671"/>
    </source>
</evidence>
<dbReference type="Gene3D" id="3.30.460.10">
    <property type="entry name" value="Beta Polymerase, domain 2"/>
    <property type="match status" value="1"/>
</dbReference>
<evidence type="ECO:0000256" key="1">
    <source>
        <dbReference type="ARBA" id="ARBA00022801"/>
    </source>
</evidence>
<dbReference type="InterPro" id="IPR045600">
    <property type="entry name" value="RelA/SpoT_AH_RIS"/>
</dbReference>
<evidence type="ECO:0000259" key="8">
    <source>
        <dbReference type="PROSITE" id="PS51880"/>
    </source>
</evidence>
<dbReference type="NCBIfam" id="NF008303">
    <property type="entry name" value="PRK11092.1"/>
    <property type="match status" value="1"/>
</dbReference>
<evidence type="ECO:0000256" key="4">
    <source>
        <dbReference type="ARBA" id="ARBA00047968"/>
    </source>
</evidence>
<dbReference type="NCBIfam" id="TIGR00691">
    <property type="entry name" value="spoT_relA"/>
    <property type="match status" value="1"/>
</dbReference>
<dbReference type="UniPathway" id="UPA00908">
    <property type="reaction ID" value="UER00886"/>
</dbReference>
<dbReference type="STRING" id="1229521.D791_02550"/>
<dbReference type="Proteomes" id="UP000019464">
    <property type="component" value="Unassembled WGS sequence"/>
</dbReference>
<dbReference type="InterPro" id="IPR033655">
    <property type="entry name" value="TGS_RelA/SpoT"/>
</dbReference>
<dbReference type="EMBL" id="AONB01000013">
    <property type="protein sequence ID" value="EXJ10485.1"/>
    <property type="molecule type" value="Genomic_DNA"/>
</dbReference>
<evidence type="ECO:0000313" key="9">
    <source>
        <dbReference type="EMBL" id="EXJ10485.1"/>
    </source>
</evidence>
<name>W9VIS3_9GAMM</name>
<dbReference type="Gene3D" id="3.30.70.260">
    <property type="match status" value="1"/>
</dbReference>
<dbReference type="Pfam" id="PF04607">
    <property type="entry name" value="RelA_SpoT"/>
    <property type="match status" value="1"/>
</dbReference>
<dbReference type="PROSITE" id="PS51831">
    <property type="entry name" value="HD"/>
    <property type="match status" value="1"/>
</dbReference>
<dbReference type="Gene3D" id="3.10.20.30">
    <property type="match status" value="1"/>
</dbReference>
<dbReference type="SUPFAM" id="SSF81271">
    <property type="entry name" value="TGS-like"/>
    <property type="match status" value="1"/>
</dbReference>
<dbReference type="GO" id="GO:0005886">
    <property type="term" value="C:plasma membrane"/>
    <property type="evidence" value="ECO:0007669"/>
    <property type="project" value="TreeGrafter"/>
</dbReference>
<keyword evidence="10" id="KW-1185">Reference proteome</keyword>
<comment type="catalytic activity">
    <reaction evidence="4">
        <text>guanosine 3',5'-bis(diphosphate) + H2O = GDP + diphosphate + H(+)</text>
        <dbReference type="Rhea" id="RHEA:14253"/>
        <dbReference type="ChEBI" id="CHEBI:15377"/>
        <dbReference type="ChEBI" id="CHEBI:15378"/>
        <dbReference type="ChEBI" id="CHEBI:33019"/>
        <dbReference type="ChEBI" id="CHEBI:58189"/>
        <dbReference type="ChEBI" id="CHEBI:77828"/>
        <dbReference type="EC" id="3.1.7.2"/>
    </reaction>
</comment>
<dbReference type="PROSITE" id="PS51880">
    <property type="entry name" value="TGS"/>
    <property type="match status" value="1"/>
</dbReference>
<evidence type="ECO:0000259" key="7">
    <source>
        <dbReference type="PROSITE" id="PS51831"/>
    </source>
</evidence>
<dbReference type="InterPro" id="IPR004095">
    <property type="entry name" value="TGS"/>
</dbReference>
<dbReference type="PANTHER" id="PTHR21262">
    <property type="entry name" value="GUANOSINE-3',5'-BIS DIPHOSPHATE 3'-PYROPHOSPHOHYDROLASE"/>
    <property type="match status" value="1"/>
</dbReference>
<dbReference type="SUPFAM" id="SSF81301">
    <property type="entry name" value="Nucleotidyltransferase"/>
    <property type="match status" value="1"/>
</dbReference>
<dbReference type="Pfam" id="PF13328">
    <property type="entry name" value="HD_4"/>
    <property type="match status" value="1"/>
</dbReference>
<evidence type="ECO:0000313" key="10">
    <source>
        <dbReference type="Proteomes" id="UP000019464"/>
    </source>
</evidence>
<feature type="domain" description="TGS" evidence="8">
    <location>
        <begin position="388"/>
        <end position="449"/>
    </location>
</feature>
<dbReference type="GO" id="GO:0008893">
    <property type="term" value="F:guanosine-3',5'-bis(diphosphate) 3'-diphosphatase activity"/>
    <property type="evidence" value="ECO:0007669"/>
    <property type="project" value="UniProtKB-EC"/>
</dbReference>
<dbReference type="SUPFAM" id="SSF55021">
    <property type="entry name" value="ACT-like"/>
    <property type="match status" value="1"/>
</dbReference>
<organism evidence="9 10">
    <name type="scientific">Nitrincola nitratireducens</name>
    <dbReference type="NCBI Taxonomy" id="1229521"/>
    <lineage>
        <taxon>Bacteria</taxon>
        <taxon>Pseudomonadati</taxon>
        <taxon>Pseudomonadota</taxon>
        <taxon>Gammaproteobacteria</taxon>
        <taxon>Oceanospirillales</taxon>
        <taxon>Oceanospirillaceae</taxon>
        <taxon>Nitrincola</taxon>
    </lineage>
</organism>
<feature type="domain" description="ACT" evidence="6">
    <location>
        <begin position="635"/>
        <end position="707"/>
    </location>
</feature>